<dbReference type="InterPro" id="IPR020629">
    <property type="entry name" value="FPG_Glyclase"/>
</dbReference>
<dbReference type="PANTHER" id="PTHR22993">
    <property type="entry name" value="FORMAMIDOPYRIMIDINE-DNA GLYCOSYLASE"/>
    <property type="match status" value="1"/>
</dbReference>
<dbReference type="AlphaFoldDB" id="A0A0R2BGX8"/>
<dbReference type="PROSITE" id="PS01242">
    <property type="entry name" value="ZF_FPG_1"/>
    <property type="match status" value="1"/>
</dbReference>
<dbReference type="PROSITE" id="PS51068">
    <property type="entry name" value="FPG_CAT"/>
    <property type="match status" value="1"/>
</dbReference>
<dbReference type="NCBIfam" id="NF002211">
    <property type="entry name" value="PRK01103.1"/>
    <property type="match status" value="1"/>
</dbReference>
<evidence type="ECO:0000256" key="3">
    <source>
        <dbReference type="ARBA" id="ARBA00011245"/>
    </source>
</evidence>
<dbReference type="Pfam" id="PF01149">
    <property type="entry name" value="Fapy_DNA_glyco"/>
    <property type="match status" value="1"/>
</dbReference>
<dbReference type="GO" id="GO:0003684">
    <property type="term" value="F:damaged DNA binding"/>
    <property type="evidence" value="ECO:0007669"/>
    <property type="project" value="InterPro"/>
</dbReference>
<evidence type="ECO:0000256" key="11">
    <source>
        <dbReference type="ARBA" id="ARBA00023239"/>
    </source>
</evidence>
<sequence>MPELPEVETVRRSLLGLIQNKTIKDIHVYYAKIIVGDPEGFVTALQGRKLLTIDRRGKYLLFRFDHDLTMISHLRMEGKYFVRQVTEPENKHVHVVFEFTDGSALQYQDVRKFGRMQLVQTGTEAQVSGIKALGPEPFSSDFKVDSFYTALRHHHKAIKQVLLDQHVVTGLGNIYVDEVLWLSQISPLLPANAITRAQAEVLHDNIIQELKMAVDHGGTTIRSYVDANGNTGQFQFDLHVYGRQGQSCERCGTTIEKIKLGGRGTHFCPQCQPLPIEVPDHE</sequence>
<evidence type="ECO:0000256" key="8">
    <source>
        <dbReference type="ARBA" id="ARBA00022833"/>
    </source>
</evidence>
<dbReference type="EMBL" id="AYYK01000025">
    <property type="protein sequence ID" value="KRM78208.1"/>
    <property type="molecule type" value="Genomic_DNA"/>
</dbReference>
<comment type="catalytic activity">
    <reaction evidence="14 15">
        <text>2'-deoxyribonucleotide-(2'-deoxyribose 5'-phosphate)-2'-deoxyribonucleotide-DNA = a 3'-end 2'-deoxyribonucleotide-(2,3-dehydro-2,3-deoxyribose 5'-phosphate)-DNA + a 5'-end 5'-phospho-2'-deoxyribonucleoside-DNA + H(+)</text>
        <dbReference type="Rhea" id="RHEA:66592"/>
        <dbReference type="Rhea" id="RHEA-COMP:13180"/>
        <dbReference type="Rhea" id="RHEA-COMP:16897"/>
        <dbReference type="Rhea" id="RHEA-COMP:17067"/>
        <dbReference type="ChEBI" id="CHEBI:15378"/>
        <dbReference type="ChEBI" id="CHEBI:136412"/>
        <dbReference type="ChEBI" id="CHEBI:157695"/>
        <dbReference type="ChEBI" id="CHEBI:167181"/>
        <dbReference type="EC" id="4.2.99.18"/>
    </reaction>
</comment>
<dbReference type="PANTHER" id="PTHR22993:SF9">
    <property type="entry name" value="FORMAMIDOPYRIMIDINE-DNA GLYCOSYLASE"/>
    <property type="match status" value="1"/>
</dbReference>
<feature type="binding site" evidence="15">
    <location>
        <position position="92"/>
    </location>
    <ligand>
        <name>DNA</name>
        <dbReference type="ChEBI" id="CHEBI:16991"/>
    </ligand>
</feature>
<comment type="subunit">
    <text evidence="3 15">Monomer.</text>
</comment>
<evidence type="ECO:0000256" key="9">
    <source>
        <dbReference type="ARBA" id="ARBA00023125"/>
    </source>
</evidence>
<dbReference type="GO" id="GO:0008270">
    <property type="term" value="F:zinc ion binding"/>
    <property type="evidence" value="ECO:0007669"/>
    <property type="project" value="UniProtKB-UniRule"/>
</dbReference>
<dbReference type="GO" id="GO:0034039">
    <property type="term" value="F:8-oxo-7,8-dihydroguanine DNA N-glycosylase activity"/>
    <property type="evidence" value="ECO:0007669"/>
    <property type="project" value="TreeGrafter"/>
</dbReference>
<protein>
    <recommendedName>
        <fullName evidence="15">Formamidopyrimidine-DNA glycosylase</fullName>
        <shortName evidence="15">Fapy-DNA glycosylase</shortName>
        <ecNumber evidence="15">3.2.2.23</ecNumber>
    </recommendedName>
    <alternativeName>
        <fullName evidence="15">DNA-(apurinic or apyrimidinic site) lyase MutM</fullName>
        <shortName evidence="15">AP lyase MutM</shortName>
        <ecNumber evidence="15">4.2.99.18</ecNumber>
    </alternativeName>
</protein>
<dbReference type="InterPro" id="IPR000214">
    <property type="entry name" value="Znf_DNA_glyclase/AP_lyase"/>
</dbReference>
<dbReference type="GO" id="GO:0140078">
    <property type="term" value="F:class I DNA-(apurinic or apyrimidinic site) endonuclease activity"/>
    <property type="evidence" value="ECO:0007669"/>
    <property type="project" value="UniProtKB-EC"/>
</dbReference>
<comment type="cofactor">
    <cofactor evidence="15">
        <name>Zn(2+)</name>
        <dbReference type="ChEBI" id="CHEBI:29105"/>
    </cofactor>
    <text evidence="15">Binds 1 zinc ion per subunit.</text>
</comment>
<feature type="domain" description="Formamidopyrimidine-DNA glycosylase catalytic" evidence="17">
    <location>
        <begin position="2"/>
        <end position="114"/>
    </location>
</feature>
<keyword evidence="7 15" id="KW-0378">Hydrolase</keyword>
<dbReference type="SUPFAM" id="SSF57716">
    <property type="entry name" value="Glucocorticoid receptor-like (DNA-binding domain)"/>
    <property type="match status" value="1"/>
</dbReference>
<evidence type="ECO:0000256" key="4">
    <source>
        <dbReference type="ARBA" id="ARBA00022723"/>
    </source>
</evidence>
<proteinExistence type="inferred from homology"/>
<evidence type="ECO:0000256" key="14">
    <source>
        <dbReference type="ARBA" id="ARBA00044632"/>
    </source>
</evidence>
<dbReference type="NCBIfam" id="TIGR00577">
    <property type="entry name" value="fpg"/>
    <property type="match status" value="1"/>
</dbReference>
<dbReference type="Gene3D" id="3.20.190.10">
    <property type="entry name" value="MutM-like, N-terminal"/>
    <property type="match status" value="1"/>
</dbReference>
<evidence type="ECO:0000256" key="12">
    <source>
        <dbReference type="ARBA" id="ARBA00023268"/>
    </source>
</evidence>
<comment type="catalytic activity">
    <reaction evidence="1 15">
        <text>Hydrolysis of DNA containing ring-opened 7-methylguanine residues, releasing 2,6-diamino-4-hydroxy-5-(N-methyl)formamidopyrimidine.</text>
        <dbReference type="EC" id="3.2.2.23"/>
    </reaction>
</comment>
<keyword evidence="6 15" id="KW-0863">Zinc-finger</keyword>
<dbReference type="InterPro" id="IPR010979">
    <property type="entry name" value="Ribosomal_uS13-like_H2TH"/>
</dbReference>
<keyword evidence="12 15" id="KW-0511">Multifunctional enzyme</keyword>
<keyword evidence="11 15" id="KW-0456">Lyase</keyword>
<keyword evidence="10 15" id="KW-0234">DNA repair</keyword>
<dbReference type="FunFam" id="1.10.8.50:FF:000003">
    <property type="entry name" value="Formamidopyrimidine-DNA glycosylase"/>
    <property type="match status" value="1"/>
</dbReference>
<keyword evidence="9 15" id="KW-0238">DNA-binding</keyword>
<feature type="active site" description="Proton donor" evidence="15">
    <location>
        <position position="3"/>
    </location>
</feature>
<comment type="caution">
    <text evidence="18">The sequence shown here is derived from an EMBL/GenBank/DDBJ whole genome shotgun (WGS) entry which is preliminary data.</text>
</comment>
<name>A0A0R2BGX8_9LACO</name>
<dbReference type="EC" id="3.2.2.23" evidence="15"/>
<comment type="caution">
    <text evidence="15">Lacks conserved residue(s) required for the propagation of feature annotation.</text>
</comment>
<dbReference type="InterPro" id="IPR015887">
    <property type="entry name" value="DNA_glyclase_Znf_dom_DNA_BS"/>
</dbReference>
<dbReference type="SUPFAM" id="SSF46946">
    <property type="entry name" value="S13-like H2TH domain"/>
    <property type="match status" value="1"/>
</dbReference>
<dbReference type="CDD" id="cd08966">
    <property type="entry name" value="EcFpg-like_N"/>
    <property type="match status" value="1"/>
</dbReference>
<keyword evidence="19" id="KW-1185">Reference proteome</keyword>
<organism evidence="18 19">
    <name type="scientific">Lapidilactobacillus dextrinicus DSM 20335</name>
    <dbReference type="NCBI Taxonomy" id="1423738"/>
    <lineage>
        <taxon>Bacteria</taxon>
        <taxon>Bacillati</taxon>
        <taxon>Bacillota</taxon>
        <taxon>Bacilli</taxon>
        <taxon>Lactobacillales</taxon>
        <taxon>Lactobacillaceae</taxon>
        <taxon>Lapidilactobacillus</taxon>
    </lineage>
</organism>
<dbReference type="RefSeq" id="WP_057757807.1">
    <property type="nucleotide sequence ID" value="NZ_AYYK01000025.1"/>
</dbReference>
<dbReference type="STRING" id="1423738.FC84_GL001230"/>
<dbReference type="Pfam" id="PF06831">
    <property type="entry name" value="H2TH"/>
    <property type="match status" value="1"/>
</dbReference>
<dbReference type="GO" id="GO:0003690">
    <property type="term" value="F:double-stranded DNA binding"/>
    <property type="evidence" value="ECO:0007669"/>
    <property type="project" value="UniProtKB-ARBA"/>
</dbReference>
<accession>A0A0R2BGX8</accession>
<dbReference type="GO" id="GO:0006284">
    <property type="term" value="P:base-excision repair"/>
    <property type="evidence" value="ECO:0007669"/>
    <property type="project" value="InterPro"/>
</dbReference>
<feature type="domain" description="FPG-type" evidence="16">
    <location>
        <begin position="239"/>
        <end position="273"/>
    </location>
</feature>
<dbReference type="PROSITE" id="PS51066">
    <property type="entry name" value="ZF_FPG_2"/>
    <property type="match status" value="1"/>
</dbReference>
<feature type="binding site" evidence="15">
    <location>
        <position position="111"/>
    </location>
    <ligand>
        <name>DNA</name>
        <dbReference type="ChEBI" id="CHEBI:16991"/>
    </ligand>
</feature>
<keyword evidence="4 15" id="KW-0479">Metal-binding</keyword>
<dbReference type="InterPro" id="IPR015886">
    <property type="entry name" value="H2TH_FPG"/>
</dbReference>
<dbReference type="Gene3D" id="1.10.8.50">
    <property type="match status" value="1"/>
</dbReference>
<evidence type="ECO:0000259" key="17">
    <source>
        <dbReference type="PROSITE" id="PS51068"/>
    </source>
</evidence>
<evidence type="ECO:0000256" key="10">
    <source>
        <dbReference type="ARBA" id="ARBA00023204"/>
    </source>
</evidence>
<evidence type="ECO:0000256" key="2">
    <source>
        <dbReference type="ARBA" id="ARBA00009409"/>
    </source>
</evidence>
<evidence type="ECO:0000256" key="7">
    <source>
        <dbReference type="ARBA" id="ARBA00022801"/>
    </source>
</evidence>
<evidence type="ECO:0000259" key="16">
    <source>
        <dbReference type="PROSITE" id="PS51066"/>
    </source>
</evidence>
<dbReference type="SMART" id="SM00898">
    <property type="entry name" value="Fapy_DNA_glyco"/>
    <property type="match status" value="1"/>
</dbReference>
<evidence type="ECO:0000313" key="18">
    <source>
        <dbReference type="EMBL" id="KRM78208.1"/>
    </source>
</evidence>
<reference evidence="18 19" key="1">
    <citation type="journal article" date="2015" name="Genome Announc.">
        <title>Expanding the biotechnology potential of lactobacilli through comparative genomics of 213 strains and associated genera.</title>
        <authorList>
            <person name="Sun Z."/>
            <person name="Harris H.M."/>
            <person name="McCann A."/>
            <person name="Guo C."/>
            <person name="Argimon S."/>
            <person name="Zhang W."/>
            <person name="Yang X."/>
            <person name="Jeffery I.B."/>
            <person name="Cooney J.C."/>
            <person name="Kagawa T.F."/>
            <person name="Liu W."/>
            <person name="Song Y."/>
            <person name="Salvetti E."/>
            <person name="Wrobel A."/>
            <person name="Rasinkangas P."/>
            <person name="Parkhill J."/>
            <person name="Rea M.C."/>
            <person name="O'Sullivan O."/>
            <person name="Ritari J."/>
            <person name="Douillard F.P."/>
            <person name="Paul Ross R."/>
            <person name="Yang R."/>
            <person name="Briner A.E."/>
            <person name="Felis G.E."/>
            <person name="de Vos W.M."/>
            <person name="Barrangou R."/>
            <person name="Klaenhammer T.R."/>
            <person name="Caufield P.W."/>
            <person name="Cui Y."/>
            <person name="Zhang H."/>
            <person name="O'Toole P.W."/>
        </authorList>
    </citation>
    <scope>NUCLEOTIDE SEQUENCE [LARGE SCALE GENOMIC DNA]</scope>
    <source>
        <strain evidence="18 19">DSM 20335</strain>
    </source>
</reference>
<evidence type="ECO:0000256" key="15">
    <source>
        <dbReference type="HAMAP-Rule" id="MF_00103"/>
    </source>
</evidence>
<dbReference type="EC" id="4.2.99.18" evidence="15"/>
<dbReference type="Proteomes" id="UP000051813">
    <property type="component" value="Unassembled WGS sequence"/>
</dbReference>
<dbReference type="SUPFAM" id="SSF81624">
    <property type="entry name" value="N-terminal domain of MutM-like DNA repair proteins"/>
    <property type="match status" value="1"/>
</dbReference>
<dbReference type="Pfam" id="PF06827">
    <property type="entry name" value="zf-FPG_IleRS"/>
    <property type="match status" value="1"/>
</dbReference>
<dbReference type="InterPro" id="IPR035937">
    <property type="entry name" value="FPG_N"/>
</dbReference>
<dbReference type="HAMAP" id="MF_00103">
    <property type="entry name" value="Fapy_DNA_glycosyl"/>
    <property type="match status" value="1"/>
</dbReference>
<keyword evidence="13 15" id="KW-0326">Glycosidase</keyword>
<keyword evidence="8 15" id="KW-0862">Zinc</keyword>
<comment type="function">
    <text evidence="15">Involved in base excision repair of DNA damaged by oxidation or by mutagenic agents. Acts as DNA glycosylase that recognizes and removes damaged bases. Has a preference for oxidized purines, such as 7,8-dihydro-8-oxoguanine (8-oxoG). Has AP (apurinic/apyrimidinic) lyase activity and introduces nicks in the DNA strand. Cleaves the DNA backbone by beta-delta elimination to generate a single-strand break at the site of the removed base with both 3'- and 5'-phosphates.</text>
</comment>
<dbReference type="OrthoDB" id="9800855at2"/>
<dbReference type="PATRIC" id="fig|1423738.3.peg.1246"/>
<evidence type="ECO:0000256" key="1">
    <source>
        <dbReference type="ARBA" id="ARBA00001668"/>
    </source>
</evidence>
<evidence type="ECO:0000256" key="5">
    <source>
        <dbReference type="ARBA" id="ARBA00022763"/>
    </source>
</evidence>
<gene>
    <name evidence="15" type="primary">mutM</name>
    <name evidence="15" type="synonym">fpg</name>
    <name evidence="18" type="ORF">FC84_GL001230</name>
</gene>
<dbReference type="SMART" id="SM01232">
    <property type="entry name" value="H2TH"/>
    <property type="match status" value="1"/>
</dbReference>
<dbReference type="InterPro" id="IPR010663">
    <property type="entry name" value="Znf_FPG/IleRS"/>
</dbReference>
<evidence type="ECO:0000256" key="6">
    <source>
        <dbReference type="ARBA" id="ARBA00022771"/>
    </source>
</evidence>
<feature type="active site" description="Proton donor; for beta-elimination activity" evidence="15">
    <location>
        <position position="58"/>
    </location>
</feature>
<evidence type="ECO:0000313" key="19">
    <source>
        <dbReference type="Proteomes" id="UP000051813"/>
    </source>
</evidence>
<feature type="active site" description="Proton donor; for delta-elimination activity" evidence="15">
    <location>
        <position position="263"/>
    </location>
</feature>
<dbReference type="InterPro" id="IPR012319">
    <property type="entry name" value="FPG_cat"/>
</dbReference>
<comment type="similarity">
    <text evidence="2 15">Belongs to the FPG family.</text>
</comment>
<evidence type="ECO:0000256" key="13">
    <source>
        <dbReference type="ARBA" id="ARBA00023295"/>
    </source>
</evidence>
<feature type="active site" description="Schiff-base intermediate with DNA" evidence="15">
    <location>
        <position position="2"/>
    </location>
</feature>
<keyword evidence="5 15" id="KW-0227">DNA damage</keyword>